<protein>
    <submittedName>
        <fullName evidence="1">Uncharacterized protein</fullName>
    </submittedName>
</protein>
<gene>
    <name evidence="1" type="ORF">BDR25DRAFT_354048</name>
</gene>
<comment type="caution">
    <text evidence="1">The sequence shown here is derived from an EMBL/GenBank/DDBJ whole genome shotgun (WGS) entry which is preliminary data.</text>
</comment>
<dbReference type="Proteomes" id="UP000799755">
    <property type="component" value="Unassembled WGS sequence"/>
</dbReference>
<dbReference type="EMBL" id="MU003504">
    <property type="protein sequence ID" value="KAF2471511.1"/>
    <property type="molecule type" value="Genomic_DNA"/>
</dbReference>
<reference evidence="1" key="1">
    <citation type="journal article" date="2020" name="Stud. Mycol.">
        <title>101 Dothideomycetes genomes: a test case for predicting lifestyles and emergence of pathogens.</title>
        <authorList>
            <person name="Haridas S."/>
            <person name="Albert R."/>
            <person name="Binder M."/>
            <person name="Bloem J."/>
            <person name="Labutti K."/>
            <person name="Salamov A."/>
            <person name="Andreopoulos B."/>
            <person name="Baker S."/>
            <person name="Barry K."/>
            <person name="Bills G."/>
            <person name="Bluhm B."/>
            <person name="Cannon C."/>
            <person name="Castanera R."/>
            <person name="Culley D."/>
            <person name="Daum C."/>
            <person name="Ezra D."/>
            <person name="Gonzalez J."/>
            <person name="Henrissat B."/>
            <person name="Kuo A."/>
            <person name="Liang C."/>
            <person name="Lipzen A."/>
            <person name="Lutzoni F."/>
            <person name="Magnuson J."/>
            <person name="Mondo S."/>
            <person name="Nolan M."/>
            <person name="Ohm R."/>
            <person name="Pangilinan J."/>
            <person name="Park H.-J."/>
            <person name="Ramirez L."/>
            <person name="Alfaro M."/>
            <person name="Sun H."/>
            <person name="Tritt A."/>
            <person name="Yoshinaga Y."/>
            <person name="Zwiers L.-H."/>
            <person name="Turgeon B."/>
            <person name="Goodwin S."/>
            <person name="Spatafora J."/>
            <person name="Crous P."/>
            <person name="Grigoriev I."/>
        </authorList>
    </citation>
    <scope>NUCLEOTIDE SEQUENCE</scope>
    <source>
        <strain evidence="1">ATCC 200398</strain>
    </source>
</reference>
<organism evidence="1 2">
    <name type="scientific">Lindgomyces ingoldianus</name>
    <dbReference type="NCBI Taxonomy" id="673940"/>
    <lineage>
        <taxon>Eukaryota</taxon>
        <taxon>Fungi</taxon>
        <taxon>Dikarya</taxon>
        <taxon>Ascomycota</taxon>
        <taxon>Pezizomycotina</taxon>
        <taxon>Dothideomycetes</taxon>
        <taxon>Pleosporomycetidae</taxon>
        <taxon>Pleosporales</taxon>
        <taxon>Lindgomycetaceae</taxon>
        <taxon>Lindgomyces</taxon>
    </lineage>
</organism>
<evidence type="ECO:0000313" key="2">
    <source>
        <dbReference type="Proteomes" id="UP000799755"/>
    </source>
</evidence>
<name>A0ACB6QX79_9PLEO</name>
<proteinExistence type="predicted"/>
<keyword evidence="2" id="KW-1185">Reference proteome</keyword>
<accession>A0ACB6QX79</accession>
<evidence type="ECO:0000313" key="1">
    <source>
        <dbReference type="EMBL" id="KAF2471511.1"/>
    </source>
</evidence>
<sequence>MSGNIEQKIVLSLQLIQNSPISLFGSLHLSSNYIVVARLPFSLFDVDSQLVSRTEYPISEGCPDETVMTELEDPVPRVMALQPCVEVDRSEFVDDEGVPPRQGLKDALWSYRHSAVEPCHQLKDFLAEEAVDYSGRTNILIECDVVFQSNFELGSKRDVRNFGSPLVSSGLISIGRHVLRGLLFGTGGGLGGLSGRKRPVDAAGLAKGRAGLKVLTLRLLHLNQEAVADFSSLLGSLSCPEEYFCSELLGCELRPPKSCRLAKQEFVADHMYELDFSSCLGKEVLLVMGGEAASSKSSSFLVVEGDRIPLGLEYSREGPIEVHGDGENSVPASLLHITCVMAPWIPSDVELLGCGKADTLNSTASNCMLSMDPHQQVALAKIGCCSNGTPWDGADRSAPNKRVGGEAAEMGEQQADVAEIQATRATDEVGRLQTDNEVVSLDMKLSRLHVCAPALRRPTDHE</sequence>